<dbReference type="RefSeq" id="WP_076148846.1">
    <property type="nucleotide sequence ID" value="NZ_LWLN01000003.1"/>
</dbReference>
<sequence length="116" mass="12727">MSDPETQTVHGCLKTTGDQPDYAVLYGDELARAGDGDGGEDAAFSEYEIRNDENTRILVSYSESGLRSVSAYPADEPDEETTYEPADDQPESGTRWVPEDGDRPEIRILPETEVPA</sequence>
<dbReference type="EMBL" id="LWLN01000003">
    <property type="protein sequence ID" value="OLZ39111.1"/>
    <property type="molecule type" value="Genomic_DNA"/>
</dbReference>
<dbReference type="OrthoDB" id="386149at2157"/>
<protein>
    <submittedName>
        <fullName evidence="2">Uncharacterized protein</fullName>
    </submittedName>
</protein>
<keyword evidence="3" id="KW-1185">Reference proteome</keyword>
<reference evidence="3" key="1">
    <citation type="submission" date="2016-04" db="EMBL/GenBank/DDBJ databases">
        <authorList>
            <person name="Chen S.-C."/>
            <person name="Lai M.-C."/>
        </authorList>
    </citation>
    <scope>NUCLEOTIDE SEQUENCE [LARGE SCALE GENOMIC DNA]</scope>
    <source>
        <strain evidence="3">AB14</strain>
    </source>
</reference>
<gene>
    <name evidence="2" type="ORF">A6E15_19295</name>
</gene>
<proteinExistence type="predicted"/>
<dbReference type="AlphaFoldDB" id="A0A1S8ARG7"/>
<organism evidence="2 3">
    <name type="scientific">Natrinema saccharevitans</name>
    <dbReference type="NCBI Taxonomy" id="301967"/>
    <lineage>
        <taxon>Archaea</taxon>
        <taxon>Methanobacteriati</taxon>
        <taxon>Methanobacteriota</taxon>
        <taxon>Stenosarchaea group</taxon>
        <taxon>Halobacteria</taxon>
        <taxon>Halobacteriales</taxon>
        <taxon>Natrialbaceae</taxon>
        <taxon>Natrinema</taxon>
    </lineage>
</organism>
<feature type="compositionally biased region" description="Basic and acidic residues" evidence="1">
    <location>
        <begin position="97"/>
        <end position="110"/>
    </location>
</feature>
<name>A0A1S8ARG7_9EURY</name>
<evidence type="ECO:0000313" key="3">
    <source>
        <dbReference type="Proteomes" id="UP000189370"/>
    </source>
</evidence>
<evidence type="ECO:0000313" key="2">
    <source>
        <dbReference type="EMBL" id="OLZ39111.1"/>
    </source>
</evidence>
<dbReference type="Proteomes" id="UP000189370">
    <property type="component" value="Unassembled WGS sequence"/>
</dbReference>
<dbReference type="STRING" id="301967.A6E15_19295"/>
<evidence type="ECO:0000256" key="1">
    <source>
        <dbReference type="SAM" id="MobiDB-lite"/>
    </source>
</evidence>
<accession>A0A1S8ARG7</accession>
<feature type="region of interest" description="Disordered" evidence="1">
    <location>
        <begin position="67"/>
        <end position="116"/>
    </location>
</feature>
<comment type="caution">
    <text evidence="2">The sequence shown here is derived from an EMBL/GenBank/DDBJ whole genome shotgun (WGS) entry which is preliminary data.</text>
</comment>
<feature type="compositionally biased region" description="Acidic residues" evidence="1">
    <location>
        <begin position="75"/>
        <end position="90"/>
    </location>
</feature>